<dbReference type="Pfam" id="PF01917">
    <property type="entry name" value="Flagellin_arch-type"/>
    <property type="match status" value="1"/>
</dbReference>
<keyword evidence="1" id="KW-0812">Transmembrane</keyword>
<dbReference type="Proteomes" id="UP000011519">
    <property type="component" value="Unassembled WGS sequence"/>
</dbReference>
<dbReference type="PATRIC" id="fig|1227493.4.peg.2593"/>
<dbReference type="GO" id="GO:0097588">
    <property type="term" value="P:archaeal or bacterial-type flagellum-dependent cell motility"/>
    <property type="evidence" value="ECO:0007669"/>
    <property type="project" value="InterPro"/>
</dbReference>
<dbReference type="InterPro" id="IPR002774">
    <property type="entry name" value="Flagellin_arc-type"/>
</dbReference>
<accession>L9ZVR0</accession>
<organism evidence="2 3">
    <name type="scientific">Natrialba hulunbeirensis JCM 10989</name>
    <dbReference type="NCBI Taxonomy" id="1227493"/>
    <lineage>
        <taxon>Archaea</taxon>
        <taxon>Methanobacteriati</taxon>
        <taxon>Methanobacteriota</taxon>
        <taxon>Stenosarchaea group</taxon>
        <taxon>Halobacteria</taxon>
        <taxon>Halobacteriales</taxon>
        <taxon>Natrialbaceae</taxon>
        <taxon>Natrialba</taxon>
    </lineage>
</organism>
<comment type="caution">
    <text evidence="2">The sequence shown here is derived from an EMBL/GenBank/DDBJ whole genome shotgun (WGS) entry which is preliminary data.</text>
</comment>
<evidence type="ECO:0000256" key="1">
    <source>
        <dbReference type="SAM" id="Phobius"/>
    </source>
</evidence>
<keyword evidence="1" id="KW-0472">Membrane</keyword>
<dbReference type="AlphaFoldDB" id="L9ZVR0"/>
<proteinExistence type="predicted"/>
<dbReference type="STRING" id="1227493.C483_12943"/>
<feature type="transmembrane region" description="Helical" evidence="1">
    <location>
        <begin position="6"/>
        <end position="30"/>
    </location>
</feature>
<keyword evidence="2" id="KW-0282">Flagellum</keyword>
<dbReference type="EMBL" id="AOIM01000035">
    <property type="protein sequence ID" value="ELY90419.1"/>
    <property type="molecule type" value="Genomic_DNA"/>
</dbReference>
<keyword evidence="3" id="KW-1185">Reference proteome</keyword>
<dbReference type="PANTHER" id="PTHR42200">
    <property type="entry name" value="ARCHAEAL FLAGELLA-RELATED PROTEIN F-RELATED"/>
    <property type="match status" value="1"/>
</dbReference>
<gene>
    <name evidence="2" type="ORF">C483_12943</name>
</gene>
<dbReference type="PANTHER" id="PTHR42200:SF2">
    <property type="entry name" value="ARCHAEAL FLAGELLA-RELATED PROTEIN F"/>
    <property type="match status" value="1"/>
</dbReference>
<evidence type="ECO:0000313" key="3">
    <source>
        <dbReference type="Proteomes" id="UP000011519"/>
    </source>
</evidence>
<keyword evidence="2" id="KW-0969">Cilium</keyword>
<name>L9ZVR0_9EURY</name>
<reference evidence="2 3" key="1">
    <citation type="journal article" date="2014" name="PLoS Genet.">
        <title>Phylogenetically driven sequencing of extremely halophilic archaea reveals strategies for static and dynamic osmo-response.</title>
        <authorList>
            <person name="Becker E.A."/>
            <person name="Seitzer P.M."/>
            <person name="Tritt A."/>
            <person name="Larsen D."/>
            <person name="Krusor M."/>
            <person name="Yao A.I."/>
            <person name="Wu D."/>
            <person name="Madern D."/>
            <person name="Eisen J.A."/>
            <person name="Darling A.E."/>
            <person name="Facciotti M.T."/>
        </authorList>
    </citation>
    <scope>NUCLEOTIDE SEQUENCE [LARGE SCALE GENOMIC DNA]</scope>
    <source>
        <strain evidence="2 3">JCM 10989</strain>
    </source>
</reference>
<dbReference type="RefSeq" id="WP_006653764.1">
    <property type="nucleotide sequence ID" value="NZ_AOIM01000035.1"/>
</dbReference>
<sequence>MSSVSAAHLIMFIGSLVIASAVAGTVIMEVGNVSDSIEMRGSSVAEGIETDIAIISDESQADAMVTAPEGDDDVYEITVLVKNIGSGDIPAQQSAVDALVDGTYSPVTNVERIDYDSNTWDAGAVVELTIETHQVSGDTDVAVLVTGSEDTITFYWDEEDD</sequence>
<dbReference type="GO" id="GO:0005198">
    <property type="term" value="F:structural molecule activity"/>
    <property type="evidence" value="ECO:0007669"/>
    <property type="project" value="InterPro"/>
</dbReference>
<protein>
    <submittedName>
        <fullName evidence="2">Flagellin</fullName>
    </submittedName>
</protein>
<evidence type="ECO:0000313" key="2">
    <source>
        <dbReference type="EMBL" id="ELY90419.1"/>
    </source>
</evidence>
<dbReference type="OrthoDB" id="183655at2157"/>
<keyword evidence="1" id="KW-1133">Transmembrane helix</keyword>
<keyword evidence="2" id="KW-0966">Cell projection</keyword>